<dbReference type="EMBL" id="OUNR01000001">
    <property type="protein sequence ID" value="SPP63945.1"/>
    <property type="molecule type" value="Genomic_DNA"/>
</dbReference>
<accession>A0A330L2G9</accession>
<evidence type="ECO:0000313" key="2">
    <source>
        <dbReference type="Proteomes" id="UP000248168"/>
    </source>
</evidence>
<protein>
    <submittedName>
        <fullName evidence="1">Uncharacterized protein</fullName>
    </submittedName>
</protein>
<dbReference type="AlphaFoldDB" id="A0A330L2G9"/>
<gene>
    <name evidence="1" type="ORF">NITLEN_11031</name>
</gene>
<name>A0A330L2G9_9BACT</name>
<evidence type="ECO:0000313" key="1">
    <source>
        <dbReference type="EMBL" id="SPP63945.1"/>
    </source>
</evidence>
<reference evidence="2" key="1">
    <citation type="submission" date="2018-04" db="EMBL/GenBank/DDBJ databases">
        <authorList>
            <person name="Lucker S."/>
            <person name="Sakoula D."/>
        </authorList>
    </citation>
    <scope>NUCLEOTIDE SEQUENCE [LARGE SCALE GENOMIC DNA]</scope>
</reference>
<proteinExistence type="predicted"/>
<dbReference type="RefSeq" id="WP_121988398.1">
    <property type="nucleotide sequence ID" value="NZ_OUNR01000001.1"/>
</dbReference>
<sequence>MTTYPPFDALRACIREVRAQGHVVTASALAKPRFRAVAETVLGPMIRHAANVLLLEGVSASPIIELDVDLPHVAISLDDYAMGIYFWPSSDPDSIQWAVQSAGEYGQIHTVAYHALPPSRLASLVERTIEELFLRSVKRQELPTGERERMRAI</sequence>
<dbReference type="Proteomes" id="UP000248168">
    <property type="component" value="Unassembled WGS sequence"/>
</dbReference>
<dbReference type="InParanoid" id="A0A330L2G9"/>
<dbReference type="OrthoDB" id="9823610at2"/>
<organism evidence="1 2">
    <name type="scientific">Nitrospira lenta</name>
    <dbReference type="NCBI Taxonomy" id="1436998"/>
    <lineage>
        <taxon>Bacteria</taxon>
        <taxon>Pseudomonadati</taxon>
        <taxon>Nitrospirota</taxon>
        <taxon>Nitrospiria</taxon>
        <taxon>Nitrospirales</taxon>
        <taxon>Nitrospiraceae</taxon>
        <taxon>Nitrospira</taxon>
    </lineage>
</organism>
<keyword evidence="2" id="KW-1185">Reference proteome</keyword>